<protein>
    <submittedName>
        <fullName evidence="2">Uncharacterized protein</fullName>
    </submittedName>
</protein>
<sequence>MLQSQADIPDDSDEESHHGLYKKLEASLSKAPLDKGKTQDFRGSDLVEDINEEDITPEIQQAILNTFKDAMKIDKLREPIMTYLNEKSLTEKFS</sequence>
<comment type="caution">
    <text evidence="2">The sequence shown here is derived from an EMBL/GenBank/DDBJ whole genome shotgun (WGS) entry which is preliminary data.</text>
</comment>
<feature type="region of interest" description="Disordered" evidence="1">
    <location>
        <begin position="1"/>
        <end position="23"/>
    </location>
</feature>
<proteinExistence type="predicted"/>
<evidence type="ECO:0000313" key="2">
    <source>
        <dbReference type="EMBL" id="ESK83865.1"/>
    </source>
</evidence>
<evidence type="ECO:0000256" key="1">
    <source>
        <dbReference type="SAM" id="MobiDB-lite"/>
    </source>
</evidence>
<organism evidence="2 3">
    <name type="scientific">Moniliophthora roreri (strain MCA 2997)</name>
    <name type="common">Cocoa frosty pod rot fungus</name>
    <name type="synonym">Crinipellis roreri</name>
    <dbReference type="NCBI Taxonomy" id="1381753"/>
    <lineage>
        <taxon>Eukaryota</taxon>
        <taxon>Fungi</taxon>
        <taxon>Dikarya</taxon>
        <taxon>Basidiomycota</taxon>
        <taxon>Agaricomycotina</taxon>
        <taxon>Agaricomycetes</taxon>
        <taxon>Agaricomycetidae</taxon>
        <taxon>Agaricales</taxon>
        <taxon>Marasmiineae</taxon>
        <taxon>Marasmiaceae</taxon>
        <taxon>Moniliophthora</taxon>
    </lineage>
</organism>
<dbReference type="HOGENOM" id="CLU_2386691_0_0_1"/>
<name>V2WUI5_MONRO</name>
<accession>V2WUI5</accession>
<dbReference type="AlphaFoldDB" id="V2WUI5"/>
<reference evidence="2 3" key="1">
    <citation type="journal article" date="2014" name="BMC Genomics">
        <title>Genome and secretome analysis of the hemibiotrophic fungal pathogen, Moniliophthora roreri, which causes frosty pod rot disease of cacao: mechanisms of the biotrophic and necrotrophic phases.</title>
        <authorList>
            <person name="Meinhardt L.W."/>
            <person name="Costa G.G.L."/>
            <person name="Thomazella D.P.T."/>
            <person name="Teixeira P.J.P.L."/>
            <person name="Carazzolle M.F."/>
            <person name="Schuster S.C."/>
            <person name="Carlson J.E."/>
            <person name="Guiltinan M.J."/>
            <person name="Mieczkowski P."/>
            <person name="Farmer A."/>
            <person name="Ramaraj T."/>
            <person name="Crozier J."/>
            <person name="Davis R.E."/>
            <person name="Shao J."/>
            <person name="Melnick R.L."/>
            <person name="Pereira G.A.G."/>
            <person name="Bailey B.A."/>
        </authorList>
    </citation>
    <scope>NUCLEOTIDE SEQUENCE [LARGE SCALE GENOMIC DNA]</scope>
    <source>
        <strain evidence="2 3">MCA 2997</strain>
    </source>
</reference>
<dbReference type="EMBL" id="AWSO01001427">
    <property type="protein sequence ID" value="ESK83865.1"/>
    <property type="molecule type" value="Genomic_DNA"/>
</dbReference>
<gene>
    <name evidence="2" type="ORF">Moror_13485</name>
</gene>
<keyword evidence="3" id="KW-1185">Reference proteome</keyword>
<dbReference type="Proteomes" id="UP000017559">
    <property type="component" value="Unassembled WGS sequence"/>
</dbReference>
<dbReference type="OrthoDB" id="10573155at2759"/>
<evidence type="ECO:0000313" key="3">
    <source>
        <dbReference type="Proteomes" id="UP000017559"/>
    </source>
</evidence>
<dbReference type="KEGG" id="mrr:Moror_13485"/>